<dbReference type="SUPFAM" id="SSF56300">
    <property type="entry name" value="Metallo-dependent phosphatases"/>
    <property type="match status" value="1"/>
</dbReference>
<dbReference type="Pfam" id="PF00149">
    <property type="entry name" value="Metallophos"/>
    <property type="match status" value="1"/>
</dbReference>
<keyword evidence="1" id="KW-0479">Metal-binding</keyword>
<reference evidence="6 7" key="1">
    <citation type="submission" date="2016-10" db="EMBL/GenBank/DDBJ databases">
        <authorList>
            <person name="Varghese N."/>
            <person name="Submissions S."/>
        </authorList>
    </citation>
    <scope>NUCLEOTIDE SEQUENCE [LARGE SCALE GENOMIC DNA]</scope>
    <source>
        <strain evidence="6 7">DSM 16392</strain>
    </source>
</reference>
<dbReference type="EMBL" id="FOSK01000002">
    <property type="protein sequence ID" value="SFK15285.1"/>
    <property type="molecule type" value="Genomic_DNA"/>
</dbReference>
<evidence type="ECO:0000256" key="4">
    <source>
        <dbReference type="ARBA" id="ARBA00025742"/>
    </source>
</evidence>
<accession>A0A1I3X6J1</accession>
<evidence type="ECO:0000256" key="3">
    <source>
        <dbReference type="ARBA" id="ARBA00023004"/>
    </source>
</evidence>
<comment type="caution">
    <text evidence="6">The sequence shown here is derived from an EMBL/GenBank/DDBJ whole genome shotgun (WGS) entry which is preliminary data.</text>
</comment>
<dbReference type="InterPro" id="IPR050884">
    <property type="entry name" value="CNP_phosphodiesterase-III"/>
</dbReference>
<proteinExistence type="inferred from homology"/>
<dbReference type="InterPro" id="IPR004843">
    <property type="entry name" value="Calcineurin-like_PHP"/>
</dbReference>
<name>A0A1I3X6J1_9HYPH</name>
<sequence>MIFAQLTDIHIKAGGKFAYNCVDTLSHLRQAVAHLNAFHPRLDFVVISGDLVDLGNANEYELFRQEIDQLEMPFYVIPGNHDHRDAMRDAFADHDYLTSEGALQFSIEKEGLRIIGLDTTIPGKHDGHFDAEKQAWLRDELQAHKDQPTLVFMHHPPFKTGIQHMDNIMLMRADKDFWPLVTGQSQIRQIACGHVHRAIEVFKNDIPVSICPASGHQVTLDLDPHGEPGFVMDPPAVRIFRWSEGELINHLSFIGDFGGQHPFFDKDGKLID</sequence>
<dbReference type="Gene3D" id="3.60.21.40">
    <property type="entry name" value="GpdQ, catalytic alpha/beta sandwich domain"/>
    <property type="match status" value="1"/>
</dbReference>
<dbReference type="InterPro" id="IPR026575">
    <property type="entry name" value="GpdQ/CpdA-like"/>
</dbReference>
<dbReference type="InterPro" id="IPR029052">
    <property type="entry name" value="Metallo-depent_PP-like"/>
</dbReference>
<dbReference type="PANTHER" id="PTHR42988:SF2">
    <property type="entry name" value="CYCLIC NUCLEOTIDE PHOSPHODIESTERASE CBUA0032-RELATED"/>
    <property type="match status" value="1"/>
</dbReference>
<dbReference type="RefSeq" id="WP_093517685.1">
    <property type="nucleotide sequence ID" value="NZ_FOSK01000002.1"/>
</dbReference>
<organism evidence="6 7">
    <name type="scientific">Pseudovibrio ascidiaceicola</name>
    <dbReference type="NCBI Taxonomy" id="285279"/>
    <lineage>
        <taxon>Bacteria</taxon>
        <taxon>Pseudomonadati</taxon>
        <taxon>Pseudomonadota</taxon>
        <taxon>Alphaproteobacteria</taxon>
        <taxon>Hyphomicrobiales</taxon>
        <taxon>Stappiaceae</taxon>
        <taxon>Pseudovibrio</taxon>
    </lineage>
</organism>
<evidence type="ECO:0000256" key="1">
    <source>
        <dbReference type="ARBA" id="ARBA00022723"/>
    </source>
</evidence>
<dbReference type="InterPro" id="IPR042281">
    <property type="entry name" value="GpdQ_beta-strand"/>
</dbReference>
<evidence type="ECO:0000313" key="6">
    <source>
        <dbReference type="EMBL" id="SFK15285.1"/>
    </source>
</evidence>
<feature type="domain" description="Calcineurin-like phosphoesterase" evidence="5">
    <location>
        <begin position="3"/>
        <end position="197"/>
    </location>
</feature>
<protein>
    <submittedName>
        <fullName evidence="6">3',5'-cyclic AMP phosphodiesterase CpdA</fullName>
    </submittedName>
</protein>
<keyword evidence="3" id="KW-0408">Iron</keyword>
<dbReference type="CDD" id="cd07402">
    <property type="entry name" value="MPP_GpdQ"/>
    <property type="match status" value="1"/>
</dbReference>
<gene>
    <name evidence="6" type="ORF">SAMN04488518_102411</name>
</gene>
<dbReference type="Proteomes" id="UP000199598">
    <property type="component" value="Unassembled WGS sequence"/>
</dbReference>
<keyword evidence="2" id="KW-0378">Hydrolase</keyword>
<dbReference type="Gene3D" id="3.30.750.180">
    <property type="entry name" value="GpdQ, beta-strand dimerisation domain"/>
    <property type="match status" value="1"/>
</dbReference>
<comment type="similarity">
    <text evidence="4">Belongs to the cyclic nucleotide phosphodiesterase class-III family.</text>
</comment>
<dbReference type="PANTHER" id="PTHR42988">
    <property type="entry name" value="PHOSPHOHYDROLASE"/>
    <property type="match status" value="1"/>
</dbReference>
<evidence type="ECO:0000256" key="2">
    <source>
        <dbReference type="ARBA" id="ARBA00022801"/>
    </source>
</evidence>
<dbReference type="InterPro" id="IPR042283">
    <property type="entry name" value="GpdQ_catalytic"/>
</dbReference>
<keyword evidence="7" id="KW-1185">Reference proteome</keyword>
<evidence type="ECO:0000259" key="5">
    <source>
        <dbReference type="Pfam" id="PF00149"/>
    </source>
</evidence>
<evidence type="ECO:0000313" key="7">
    <source>
        <dbReference type="Proteomes" id="UP000199598"/>
    </source>
</evidence>